<dbReference type="Proteomes" id="UP001579974">
    <property type="component" value="Unassembled WGS sequence"/>
</dbReference>
<evidence type="ECO:0000313" key="2">
    <source>
        <dbReference type="Proteomes" id="UP001579974"/>
    </source>
</evidence>
<gene>
    <name evidence="1" type="ORF">KKP3000_003131</name>
</gene>
<protein>
    <recommendedName>
        <fullName evidence="3">Transposase</fullName>
    </recommendedName>
</protein>
<sequence length="70" mass="8052">MAKERHAAQAVNFRGIVLTARAIMFSNTHSGFQQLERGIRKLQQAHKLNDVVVGMESTGHYWFVRHESRC</sequence>
<keyword evidence="2" id="KW-1185">Reference proteome</keyword>
<proteinExistence type="predicted"/>
<name>A0ABV5ANL1_9BACL</name>
<evidence type="ECO:0000313" key="1">
    <source>
        <dbReference type="EMBL" id="MFB5193185.1"/>
    </source>
</evidence>
<organism evidence="1 2">
    <name type="scientific">Alicyclobacillus fastidiosus</name>
    <dbReference type="NCBI Taxonomy" id="392011"/>
    <lineage>
        <taxon>Bacteria</taxon>
        <taxon>Bacillati</taxon>
        <taxon>Bacillota</taxon>
        <taxon>Bacilli</taxon>
        <taxon>Bacillales</taxon>
        <taxon>Alicyclobacillaceae</taxon>
        <taxon>Alicyclobacillus</taxon>
    </lineage>
</organism>
<comment type="caution">
    <text evidence="1">The sequence shown here is derived from an EMBL/GenBank/DDBJ whole genome shotgun (WGS) entry which is preliminary data.</text>
</comment>
<evidence type="ECO:0008006" key="3">
    <source>
        <dbReference type="Google" id="ProtNLM"/>
    </source>
</evidence>
<reference evidence="1 2" key="1">
    <citation type="journal article" date="2024" name="Int. J. Mol. Sci.">
        <title>Exploration of Alicyclobacillus spp. Genome in Search of Antibiotic Resistance.</title>
        <authorList>
            <person name="Bucka-Kolendo J."/>
            <person name="Kiousi D.E."/>
            <person name="Dekowska A."/>
            <person name="Mikolajczuk-Szczyrba A."/>
            <person name="Karadedos D.M."/>
            <person name="Michael P."/>
            <person name="Galanis A."/>
            <person name="Sokolowska B."/>
        </authorList>
    </citation>
    <scope>NUCLEOTIDE SEQUENCE [LARGE SCALE GENOMIC DNA]</scope>
    <source>
        <strain evidence="1 2">KKP 3000</strain>
    </source>
</reference>
<accession>A0ABV5ANL1</accession>
<dbReference type="EMBL" id="JBDXSU010000045">
    <property type="protein sequence ID" value="MFB5193185.1"/>
    <property type="molecule type" value="Genomic_DNA"/>
</dbReference>